<keyword evidence="5 7" id="KW-1133">Transmembrane helix</keyword>
<sequence>MTSTLTPLALDTSAWLHLIAYFLSLSLLSVGGAMATAPEMYRHTVEQQGWLSAQQFSDSIAIAQAAPGPNIMYVALLGWNIGLNAMAPYTGWSAWLAALAACLACMGGMLLPSSLLTWSSTRWMRRNHALRSVRAFRWGMMPLVVGMVLATGWILAARDTGAAHAWAPWLLTATATLFVWKTRLHLLWMLAAGALLGALGWI</sequence>
<evidence type="ECO:0000256" key="1">
    <source>
        <dbReference type="ARBA" id="ARBA00004651"/>
    </source>
</evidence>
<protein>
    <submittedName>
        <fullName evidence="8">Chromate transporter</fullName>
    </submittedName>
</protein>
<keyword evidence="4 7" id="KW-0812">Transmembrane</keyword>
<dbReference type="Pfam" id="PF02417">
    <property type="entry name" value="Chromate_transp"/>
    <property type="match status" value="1"/>
</dbReference>
<evidence type="ECO:0000256" key="5">
    <source>
        <dbReference type="ARBA" id="ARBA00022989"/>
    </source>
</evidence>
<evidence type="ECO:0000256" key="2">
    <source>
        <dbReference type="ARBA" id="ARBA00005262"/>
    </source>
</evidence>
<feature type="transmembrane region" description="Helical" evidence="7">
    <location>
        <begin position="15"/>
        <end position="37"/>
    </location>
</feature>
<feature type="transmembrane region" description="Helical" evidence="7">
    <location>
        <begin position="138"/>
        <end position="156"/>
    </location>
</feature>
<organism evidence="8 9">
    <name type="scientific">Comamonas avium</name>
    <dbReference type="NCBI Taxonomy" id="2762231"/>
    <lineage>
        <taxon>Bacteria</taxon>
        <taxon>Pseudomonadati</taxon>
        <taxon>Pseudomonadota</taxon>
        <taxon>Betaproteobacteria</taxon>
        <taxon>Burkholderiales</taxon>
        <taxon>Comamonadaceae</taxon>
        <taxon>Comamonas</taxon>
    </lineage>
</organism>
<feature type="transmembrane region" description="Helical" evidence="7">
    <location>
        <begin position="162"/>
        <end position="180"/>
    </location>
</feature>
<keyword evidence="3" id="KW-1003">Cell membrane</keyword>
<name>A0ABR8S6T9_9BURK</name>
<feature type="transmembrane region" description="Helical" evidence="7">
    <location>
        <begin position="185"/>
        <end position="201"/>
    </location>
</feature>
<dbReference type="Proteomes" id="UP000634919">
    <property type="component" value="Unassembled WGS sequence"/>
</dbReference>
<evidence type="ECO:0000256" key="6">
    <source>
        <dbReference type="ARBA" id="ARBA00023136"/>
    </source>
</evidence>
<dbReference type="InterPro" id="IPR003370">
    <property type="entry name" value="Chromate_transpt"/>
</dbReference>
<comment type="subcellular location">
    <subcellularLocation>
        <location evidence="1">Cell membrane</location>
        <topology evidence="1">Multi-pass membrane protein</topology>
    </subcellularLocation>
</comment>
<evidence type="ECO:0000313" key="8">
    <source>
        <dbReference type="EMBL" id="MBD7959193.1"/>
    </source>
</evidence>
<comment type="caution">
    <text evidence="8">The sequence shown here is derived from an EMBL/GenBank/DDBJ whole genome shotgun (WGS) entry which is preliminary data.</text>
</comment>
<comment type="similarity">
    <text evidence="2">Belongs to the chromate ion transporter (CHR) (TC 2.A.51) family.</text>
</comment>
<evidence type="ECO:0000313" key="9">
    <source>
        <dbReference type="Proteomes" id="UP000634919"/>
    </source>
</evidence>
<keyword evidence="6 7" id="KW-0472">Membrane</keyword>
<evidence type="ECO:0000256" key="7">
    <source>
        <dbReference type="SAM" id="Phobius"/>
    </source>
</evidence>
<reference evidence="8 9" key="1">
    <citation type="submission" date="2020-08" db="EMBL/GenBank/DDBJ databases">
        <title>A Genomic Blueprint of the Chicken Gut Microbiome.</title>
        <authorList>
            <person name="Gilroy R."/>
            <person name="Ravi A."/>
            <person name="Getino M."/>
            <person name="Pursley I."/>
            <person name="Horton D.L."/>
            <person name="Alikhan N.-F."/>
            <person name="Baker D."/>
            <person name="Gharbi K."/>
            <person name="Hall N."/>
            <person name="Watson M."/>
            <person name="Adriaenssens E.M."/>
            <person name="Foster-Nyarko E."/>
            <person name="Jarju S."/>
            <person name="Secka A."/>
            <person name="Antonio M."/>
            <person name="Oren A."/>
            <person name="Chaudhuri R."/>
            <person name="La Ragione R.M."/>
            <person name="Hildebrand F."/>
            <person name="Pallen M.J."/>
        </authorList>
    </citation>
    <scope>NUCLEOTIDE SEQUENCE [LARGE SCALE GENOMIC DNA]</scope>
    <source>
        <strain evidence="8 9">Sa2CVA6</strain>
    </source>
</reference>
<dbReference type="PANTHER" id="PTHR43663:SF1">
    <property type="entry name" value="CHROMATE TRANSPORTER"/>
    <property type="match status" value="1"/>
</dbReference>
<keyword evidence="9" id="KW-1185">Reference proteome</keyword>
<dbReference type="RefSeq" id="WP_191721601.1">
    <property type="nucleotide sequence ID" value="NZ_JACSQK010000001.1"/>
</dbReference>
<evidence type="ECO:0000256" key="3">
    <source>
        <dbReference type="ARBA" id="ARBA00022475"/>
    </source>
</evidence>
<proteinExistence type="inferred from homology"/>
<dbReference type="InterPro" id="IPR052518">
    <property type="entry name" value="CHR_Transporter"/>
</dbReference>
<feature type="transmembrane region" description="Helical" evidence="7">
    <location>
        <begin position="95"/>
        <end position="118"/>
    </location>
</feature>
<evidence type="ECO:0000256" key="4">
    <source>
        <dbReference type="ARBA" id="ARBA00022692"/>
    </source>
</evidence>
<dbReference type="PANTHER" id="PTHR43663">
    <property type="entry name" value="CHROMATE TRANSPORT PROTEIN-RELATED"/>
    <property type="match status" value="1"/>
</dbReference>
<accession>A0ABR8S6T9</accession>
<gene>
    <name evidence="8" type="ORF">H9646_01760</name>
</gene>
<dbReference type="EMBL" id="JACSQK010000001">
    <property type="protein sequence ID" value="MBD7959193.1"/>
    <property type="molecule type" value="Genomic_DNA"/>
</dbReference>
<feature type="transmembrane region" description="Helical" evidence="7">
    <location>
        <begin position="71"/>
        <end position="89"/>
    </location>
</feature>